<dbReference type="GO" id="GO:0004386">
    <property type="term" value="F:helicase activity"/>
    <property type="evidence" value="ECO:0007669"/>
    <property type="project" value="UniProtKB-KW"/>
</dbReference>
<comment type="caution">
    <text evidence="7">The sequence shown here is derived from an EMBL/GenBank/DDBJ whole genome shotgun (WGS) entry which is preliminary data.</text>
</comment>
<evidence type="ECO:0000256" key="3">
    <source>
        <dbReference type="SAM" id="MobiDB-lite"/>
    </source>
</evidence>
<dbReference type="RefSeq" id="WP_163962269.1">
    <property type="nucleotide sequence ID" value="NZ_JAAGNX010000001.1"/>
</dbReference>
<dbReference type="GO" id="GO:0008270">
    <property type="term" value="F:zinc ion binding"/>
    <property type="evidence" value="ECO:0007669"/>
    <property type="project" value="UniProtKB-KW"/>
</dbReference>
<dbReference type="Proteomes" id="UP000478417">
    <property type="component" value="Unassembled WGS sequence"/>
</dbReference>
<keyword evidence="7" id="KW-0547">Nucleotide-binding</keyword>
<dbReference type="InterPro" id="IPR027417">
    <property type="entry name" value="P-loop_NTPase"/>
</dbReference>
<feature type="domain" description="Helicase C-terminal" evidence="6">
    <location>
        <begin position="797"/>
        <end position="955"/>
    </location>
</feature>
<accession>A0A6B2LZL8</accession>
<keyword evidence="2" id="KW-0863">Zinc-finger</keyword>
<dbReference type="GO" id="GO:0005524">
    <property type="term" value="F:ATP binding"/>
    <property type="evidence" value="ECO:0007669"/>
    <property type="project" value="InterPro"/>
</dbReference>
<keyword evidence="8" id="KW-1185">Reference proteome</keyword>
<dbReference type="EMBL" id="JAAGNX010000001">
    <property type="protein sequence ID" value="NDV61384.1"/>
    <property type="molecule type" value="Genomic_DNA"/>
</dbReference>
<gene>
    <name evidence="7" type="ORF">G0Q06_02850</name>
</gene>
<evidence type="ECO:0000259" key="5">
    <source>
        <dbReference type="PROSITE" id="PS51192"/>
    </source>
</evidence>
<dbReference type="InterPro" id="IPR049730">
    <property type="entry name" value="SNF2/RAD54-like_C"/>
</dbReference>
<reference evidence="7 8" key="1">
    <citation type="submission" date="2020-02" db="EMBL/GenBank/DDBJ databases">
        <title>Albibacoteraceae fam. nov., the first described family within the subdivision 4 Verrucomicrobia.</title>
        <authorList>
            <person name="Xi F."/>
        </authorList>
    </citation>
    <scope>NUCLEOTIDE SEQUENCE [LARGE SCALE GENOMIC DNA]</scope>
    <source>
        <strain evidence="7 8">CK1056</strain>
    </source>
</reference>
<dbReference type="Pfam" id="PF00176">
    <property type="entry name" value="SNF2-rel_dom"/>
    <property type="match status" value="1"/>
</dbReference>
<proteinExistence type="predicted"/>
<dbReference type="Gene3D" id="3.40.50.300">
    <property type="entry name" value="P-loop containing nucleotide triphosphate hydrolases"/>
    <property type="match status" value="1"/>
</dbReference>
<keyword evidence="7" id="KW-0067">ATP-binding</keyword>
<feature type="region of interest" description="Disordered" evidence="3">
    <location>
        <begin position="247"/>
        <end position="274"/>
    </location>
</feature>
<feature type="domain" description="SWIM-type" evidence="4">
    <location>
        <begin position="56"/>
        <end position="94"/>
    </location>
</feature>
<keyword evidence="2" id="KW-0862">Zinc</keyword>
<keyword evidence="7" id="KW-0347">Helicase</keyword>
<name>A0A6B2LZL8_9BACT</name>
<dbReference type="InterPro" id="IPR038718">
    <property type="entry name" value="SNF2-like_sf"/>
</dbReference>
<dbReference type="Pfam" id="PF00271">
    <property type="entry name" value="Helicase_C"/>
    <property type="match status" value="1"/>
</dbReference>
<dbReference type="PANTHER" id="PTHR10799">
    <property type="entry name" value="SNF2/RAD54 HELICASE FAMILY"/>
    <property type="match status" value="1"/>
</dbReference>
<dbReference type="CDD" id="cd18793">
    <property type="entry name" value="SF2_C_SNF"/>
    <property type="match status" value="1"/>
</dbReference>
<sequence>MGTLDFPDFTNESLAEMGSWTDLREARHLVKADSVGELSWEHPVLSGEVSGDGQLFKPSLNLRSLTFIQNQCQCRVGSSGRVCAHALALCLAMRKHILQEESIPPAVPVEKAEIPEPDDGPIISSLKIAESGETLSTRFWLPPNLEAAAKRQGIVVKMEFLVGKEAFSPEKLFKGKPYRITENAGRILSFLERICGGSFYSVIQLKPDQLKFLIETADDTIRFSEGQGTPEETPLEQIRERILPMLPDTPPAQAIPSRGQTRRPAGVRRSVTPRTRQPVSERVLLPDNWMVVDGSPKFLSILLREREHPQYKRCADWLRSEGFRKEPSNGKWWLRDQHKVLNFLALNRERLEANYDPGYTENFRQRTAIIKPVPLTCETVRQGDQFSLRMEMKAEGIEVRDVRNALLTGRHYIVGDELIYLIEKAALEQFERASRSLGGDPHMPMTGVFEARLSSADLAHTEGLIDDLDLEIDLPDDWKKRSAAIREVGRLEQPPLLEEVSQRLRAYQLVGVAWMWHLYRNQLGGILADEMGLGKTIQAIGLLLSWKAEGEFKGPCLVVAPASLLGNWQRELSVWAPGLSVYLHHGPSRRSELDEDAIPEDLCLTSYSTLRNDRDQFQKCSFSLAIADEAQHVKNRRSHAARSLRSIAASSRFILTGTPIENSIEDLRALFDFCLPGYLKRPPSDLRGEDRSWHDKQHLEKAAPYILRRGKALVAPELPEKIEQTIWCELEPGQRDLYQGVREKTEQTLLQMAAAGASENRLRFTMLTELLRLRQVCADPGLLNPEYALEDSSKFRVFKELLSEAIDGGHRILVFSQFVKLLKRLRGWFEAEEIGYEYLDGSTRDRLAVCDRFNEDESISVCLISLKAGGTGLNLTGADTVVHFDPWWNPAVEDQATDRAHRIGQNRTVTSYKLVTEGTVEDKVLALQMKKSMLLKDLLDESAHQSAKVDLTTLKSLLS</sequence>
<dbReference type="SMART" id="SM00487">
    <property type="entry name" value="DEXDc"/>
    <property type="match status" value="1"/>
</dbReference>
<dbReference type="SMART" id="SM00490">
    <property type="entry name" value="HELICc"/>
    <property type="match status" value="1"/>
</dbReference>
<evidence type="ECO:0000259" key="4">
    <source>
        <dbReference type="PROSITE" id="PS50966"/>
    </source>
</evidence>
<dbReference type="SUPFAM" id="SSF52540">
    <property type="entry name" value="P-loop containing nucleoside triphosphate hydrolases"/>
    <property type="match status" value="2"/>
</dbReference>
<keyword evidence="2" id="KW-0479">Metal-binding</keyword>
<dbReference type="GO" id="GO:0016787">
    <property type="term" value="F:hydrolase activity"/>
    <property type="evidence" value="ECO:0007669"/>
    <property type="project" value="UniProtKB-KW"/>
</dbReference>
<evidence type="ECO:0000313" key="8">
    <source>
        <dbReference type="Proteomes" id="UP000478417"/>
    </source>
</evidence>
<evidence type="ECO:0000259" key="6">
    <source>
        <dbReference type="PROSITE" id="PS51194"/>
    </source>
</evidence>
<dbReference type="PROSITE" id="PS51194">
    <property type="entry name" value="HELICASE_CTER"/>
    <property type="match status" value="1"/>
</dbReference>
<dbReference type="InterPro" id="IPR007527">
    <property type="entry name" value="Znf_SWIM"/>
</dbReference>
<evidence type="ECO:0000256" key="1">
    <source>
        <dbReference type="ARBA" id="ARBA00022801"/>
    </source>
</evidence>
<feature type="domain" description="Helicase ATP-binding" evidence="5">
    <location>
        <begin position="516"/>
        <end position="677"/>
    </location>
</feature>
<evidence type="ECO:0000256" key="2">
    <source>
        <dbReference type="PROSITE-ProRule" id="PRU00325"/>
    </source>
</evidence>
<dbReference type="InterPro" id="IPR001650">
    <property type="entry name" value="Helicase_C-like"/>
</dbReference>
<protein>
    <submittedName>
        <fullName evidence="7">DEAD/DEAH box helicase</fullName>
    </submittedName>
</protein>
<dbReference type="Gene3D" id="3.40.50.10810">
    <property type="entry name" value="Tandem AAA-ATPase domain"/>
    <property type="match status" value="1"/>
</dbReference>
<evidence type="ECO:0000313" key="7">
    <source>
        <dbReference type="EMBL" id="NDV61384.1"/>
    </source>
</evidence>
<organism evidence="7 8">
    <name type="scientific">Oceanipulchritudo coccoides</name>
    <dbReference type="NCBI Taxonomy" id="2706888"/>
    <lineage>
        <taxon>Bacteria</taxon>
        <taxon>Pseudomonadati</taxon>
        <taxon>Verrucomicrobiota</taxon>
        <taxon>Opitutia</taxon>
        <taxon>Puniceicoccales</taxon>
        <taxon>Oceanipulchritudinaceae</taxon>
        <taxon>Oceanipulchritudo</taxon>
    </lineage>
</organism>
<dbReference type="PROSITE" id="PS51192">
    <property type="entry name" value="HELICASE_ATP_BIND_1"/>
    <property type="match status" value="1"/>
</dbReference>
<dbReference type="AlphaFoldDB" id="A0A6B2LZL8"/>
<dbReference type="PROSITE" id="PS50966">
    <property type="entry name" value="ZF_SWIM"/>
    <property type="match status" value="1"/>
</dbReference>
<dbReference type="InterPro" id="IPR014001">
    <property type="entry name" value="Helicase_ATP-bd"/>
</dbReference>
<dbReference type="InterPro" id="IPR000330">
    <property type="entry name" value="SNF2_N"/>
</dbReference>
<keyword evidence="1" id="KW-0378">Hydrolase</keyword>